<accession>A0AAC8WDZ3</accession>
<keyword evidence="1" id="KW-1133">Transmembrane helix</keyword>
<dbReference type="Proteomes" id="UP000067061">
    <property type="component" value="Chromosome"/>
</dbReference>
<evidence type="ECO:0000256" key="1">
    <source>
        <dbReference type="SAM" id="Phobius"/>
    </source>
</evidence>
<evidence type="ECO:0000313" key="3">
    <source>
        <dbReference type="Proteomes" id="UP000067061"/>
    </source>
</evidence>
<dbReference type="InterPro" id="IPR011470">
    <property type="entry name" value="DUF1576"/>
</dbReference>
<dbReference type="EMBL" id="CP013121">
    <property type="protein sequence ID" value="ALM93553.1"/>
    <property type="molecule type" value="Genomic_DNA"/>
</dbReference>
<keyword evidence="1" id="KW-0472">Membrane</keyword>
<feature type="transmembrane region" description="Helical" evidence="1">
    <location>
        <begin position="91"/>
        <end position="111"/>
    </location>
</feature>
<organism evidence="2 3">
    <name type="scientific">Fusobacterium nucleatum subsp. polymorphum</name>
    <name type="common">Fusobacterium polymorphum</name>
    <dbReference type="NCBI Taxonomy" id="76857"/>
    <lineage>
        <taxon>Bacteria</taxon>
        <taxon>Fusobacteriati</taxon>
        <taxon>Fusobacteriota</taxon>
        <taxon>Fusobacteriia</taxon>
        <taxon>Fusobacteriales</taxon>
        <taxon>Fusobacteriaceae</taxon>
        <taxon>Fusobacterium</taxon>
    </lineage>
</organism>
<reference evidence="2 3" key="1">
    <citation type="submission" date="2015-11" db="EMBL/GenBank/DDBJ databases">
        <authorList>
            <person name="Kook J.-K."/>
            <person name="Park S.-N."/>
            <person name="Lim Y.K."/>
            <person name="Jo E."/>
        </authorList>
    </citation>
    <scope>NUCLEOTIDE SEQUENCE [LARGE SCALE GENOMIC DNA]</scope>
    <source>
        <strain evidence="2 3">ChDC F306</strain>
    </source>
</reference>
<evidence type="ECO:0008006" key="4">
    <source>
        <dbReference type="Google" id="ProtNLM"/>
    </source>
</evidence>
<feature type="transmembrane region" description="Helical" evidence="1">
    <location>
        <begin position="12"/>
        <end position="31"/>
    </location>
</feature>
<name>A0AAC8WDZ3_FUSNP</name>
<protein>
    <recommendedName>
        <fullName evidence="4">DUF1576 domain-containing protein</fullName>
    </recommendedName>
</protein>
<dbReference type="AlphaFoldDB" id="A0AAC8WDZ3"/>
<dbReference type="RefSeq" id="WP_060495914.1">
    <property type="nucleotide sequence ID" value="NZ_CP013121.1"/>
</dbReference>
<evidence type="ECO:0000313" key="2">
    <source>
        <dbReference type="EMBL" id="ALM93553.1"/>
    </source>
</evidence>
<feature type="transmembrane region" description="Helical" evidence="1">
    <location>
        <begin position="353"/>
        <end position="374"/>
    </location>
</feature>
<keyword evidence="1" id="KW-0812">Transmembrane</keyword>
<feature type="transmembrane region" description="Helical" evidence="1">
    <location>
        <begin position="394"/>
        <end position="411"/>
    </location>
</feature>
<feature type="transmembrane region" description="Helical" evidence="1">
    <location>
        <begin position="131"/>
        <end position="152"/>
    </location>
</feature>
<dbReference type="Pfam" id="PF07613">
    <property type="entry name" value="DUF1576"/>
    <property type="match status" value="2"/>
</dbReference>
<feature type="transmembrane region" description="Helical" evidence="1">
    <location>
        <begin position="301"/>
        <end position="317"/>
    </location>
</feature>
<feature type="transmembrane region" description="Helical" evidence="1">
    <location>
        <begin position="229"/>
        <end position="247"/>
    </location>
</feature>
<gene>
    <name evidence="2" type="ORF">RO02_02655</name>
</gene>
<feature type="transmembrane region" description="Helical" evidence="1">
    <location>
        <begin position="190"/>
        <end position="208"/>
    </location>
</feature>
<feature type="transmembrane region" description="Helical" evidence="1">
    <location>
        <begin position="272"/>
        <end position="294"/>
    </location>
</feature>
<feature type="transmembrane region" description="Helical" evidence="1">
    <location>
        <begin position="58"/>
        <end position="79"/>
    </location>
</feature>
<feature type="transmembrane region" description="Helical" evidence="1">
    <location>
        <begin position="159"/>
        <end position="178"/>
    </location>
</feature>
<feature type="transmembrane region" description="Helical" evidence="1">
    <location>
        <begin position="323"/>
        <end position="346"/>
    </location>
</feature>
<proteinExistence type="predicted"/>
<sequence length="450" mass="49265">MDKITQRMKEIEILTVALSMLILIFFISYVINEHENIFIGMYKIITSPAVLVTDFMEVGGIGAAFLNAILIFSFNFFLVKSFKVKINGLTIAAFFTVFGFSFFGKNILNILPFYLGGILYSIYTSTDFSEHIIPIAFSSALAPFVSSVAFYGDISYETSYINAILIGVLIGFIVVPLARSLYDFHEGYDLYNLGFTAGILGSVIIAVLKLYHFEITPQFLLSTEYDSPLKILCSAAFTSLIIIGFYINDNSISGYFSLIKDDGYKSDFTQKYGYGLTFINMGIMGFISMGFVVITGQTFNGPVLAGVFTVVGFSANGKTVFNTIPVLIGVLLASLGSKGSIFTLAISGLFGTALAPISGVFGPIAGIIAGWLHLAVVQNVGLVHGGLNLYNNGFSAGIVAGFLLPIFNMITDNNNQRKMNIQKKHMNFLKTVQANIKKRMNENNENEEKK</sequence>